<evidence type="ECO:0000256" key="2">
    <source>
        <dbReference type="ARBA" id="ARBA00022741"/>
    </source>
</evidence>
<dbReference type="Pfam" id="PF00009">
    <property type="entry name" value="GTP_EFTU"/>
    <property type="match status" value="1"/>
</dbReference>
<keyword evidence="11" id="KW-1185">Reference proteome</keyword>
<dbReference type="CDD" id="cd16262">
    <property type="entry name" value="EFG_III"/>
    <property type="match status" value="1"/>
</dbReference>
<dbReference type="GO" id="GO:0003746">
    <property type="term" value="F:translation elongation factor activity"/>
    <property type="evidence" value="ECO:0007669"/>
    <property type="project" value="UniProtKB-KW"/>
</dbReference>
<dbReference type="InterPro" id="IPR000640">
    <property type="entry name" value="EFG_V-like"/>
</dbReference>
<feature type="region of interest" description="Disordered" evidence="7">
    <location>
        <begin position="40"/>
        <end position="61"/>
    </location>
</feature>
<dbReference type="CDD" id="cd04170">
    <property type="entry name" value="EF-G_bact"/>
    <property type="match status" value="1"/>
</dbReference>
<organism evidence="10 11">
    <name type="scientific">Phenylobacterium terrae</name>
    <dbReference type="NCBI Taxonomy" id="2665495"/>
    <lineage>
        <taxon>Bacteria</taxon>
        <taxon>Pseudomonadati</taxon>
        <taxon>Pseudomonadota</taxon>
        <taxon>Alphaproteobacteria</taxon>
        <taxon>Caulobacterales</taxon>
        <taxon>Caulobacteraceae</taxon>
        <taxon>Phenylobacterium</taxon>
    </lineage>
</organism>
<dbReference type="SUPFAM" id="SSF50447">
    <property type="entry name" value="Translation proteins"/>
    <property type="match status" value="1"/>
</dbReference>
<dbReference type="NCBIfam" id="NF009379">
    <property type="entry name" value="PRK12740.1-3"/>
    <property type="match status" value="1"/>
</dbReference>
<dbReference type="Gene3D" id="3.30.70.240">
    <property type="match status" value="1"/>
</dbReference>
<keyword evidence="2" id="KW-0547">Nucleotide-binding</keyword>
<feature type="domain" description="Elongation factor EFG" evidence="8">
    <location>
        <begin position="579"/>
        <end position="669"/>
    </location>
</feature>
<dbReference type="Gene3D" id="2.40.30.10">
    <property type="entry name" value="Translation factors"/>
    <property type="match status" value="1"/>
</dbReference>
<dbReference type="Gene3D" id="3.30.230.10">
    <property type="match status" value="1"/>
</dbReference>
<dbReference type="InterPro" id="IPR020568">
    <property type="entry name" value="Ribosomal_Su5_D2-typ_SF"/>
</dbReference>
<dbReference type="InterPro" id="IPR005517">
    <property type="entry name" value="Transl_elong_EFG/EF2_IV"/>
</dbReference>
<comment type="caution">
    <text evidence="10">The sequence shown here is derived from an EMBL/GenBank/DDBJ whole genome shotgun (WGS) entry which is preliminary data.</text>
</comment>
<dbReference type="Pfam" id="PF14492">
    <property type="entry name" value="EFG_III"/>
    <property type="match status" value="1"/>
</dbReference>
<evidence type="ECO:0000259" key="9">
    <source>
        <dbReference type="SMART" id="SM00889"/>
    </source>
</evidence>
<dbReference type="InterPro" id="IPR000795">
    <property type="entry name" value="T_Tr_GTP-bd_dom"/>
</dbReference>
<dbReference type="SUPFAM" id="SSF54211">
    <property type="entry name" value="Ribosomal protein S5 domain 2-like"/>
    <property type="match status" value="1"/>
</dbReference>
<dbReference type="PRINTS" id="PR01037">
    <property type="entry name" value="TCRTETOQM"/>
</dbReference>
<dbReference type="SUPFAM" id="SSF54980">
    <property type="entry name" value="EF-G C-terminal domain-like"/>
    <property type="match status" value="2"/>
</dbReference>
<dbReference type="Pfam" id="PF22042">
    <property type="entry name" value="EF-G_D2"/>
    <property type="match status" value="1"/>
</dbReference>
<evidence type="ECO:0000256" key="7">
    <source>
        <dbReference type="SAM" id="MobiDB-lite"/>
    </source>
</evidence>
<dbReference type="Gene3D" id="3.40.50.300">
    <property type="entry name" value="P-loop containing nucleotide triphosphate hydrolases"/>
    <property type="match status" value="1"/>
</dbReference>
<dbReference type="EMBL" id="JBHUEY010000001">
    <property type="protein sequence ID" value="MFD1783753.1"/>
    <property type="molecule type" value="Genomic_DNA"/>
</dbReference>
<dbReference type="InterPro" id="IPR035647">
    <property type="entry name" value="EFG_III/V"/>
</dbReference>
<feature type="domain" description="Translation elongation factor EFG/EF2" evidence="9">
    <location>
        <begin position="460"/>
        <end position="577"/>
    </location>
</feature>
<dbReference type="InterPro" id="IPR014721">
    <property type="entry name" value="Ribsml_uS5_D2-typ_fold_subgr"/>
</dbReference>
<evidence type="ECO:0000256" key="3">
    <source>
        <dbReference type="ARBA" id="ARBA00022768"/>
    </source>
</evidence>
<dbReference type="SMART" id="SM00889">
    <property type="entry name" value="EFG_IV"/>
    <property type="match status" value="1"/>
</dbReference>
<protein>
    <recommendedName>
        <fullName evidence="1">Elongation factor G</fullName>
    </recommendedName>
</protein>
<dbReference type="SMART" id="SM00838">
    <property type="entry name" value="EFG_C"/>
    <property type="match status" value="1"/>
</dbReference>
<evidence type="ECO:0000256" key="6">
    <source>
        <dbReference type="ARBA" id="ARBA00024731"/>
    </source>
</evidence>
<evidence type="ECO:0000313" key="11">
    <source>
        <dbReference type="Proteomes" id="UP001597237"/>
    </source>
</evidence>
<evidence type="ECO:0000259" key="8">
    <source>
        <dbReference type="SMART" id="SM00838"/>
    </source>
</evidence>
<dbReference type="InterPro" id="IPR041095">
    <property type="entry name" value="EFG_II"/>
</dbReference>
<dbReference type="InterPro" id="IPR053905">
    <property type="entry name" value="EF-G-like_DII"/>
</dbReference>
<comment type="function">
    <text evidence="6">Catalyzes the GTP-dependent ribosomal translocation step during translation elongation. During this step, the ribosome changes from the pre-translocational (PRE) to the post-translocational (POST) state as the newly formed A-site-bound peptidyl-tRNA and P-site-bound deacylated tRNA move to the P and E sites, respectively. Catalyzes the coordinated movement of the two tRNA molecules, the mRNA and conformational changes in the ribosome.</text>
</comment>
<keyword evidence="4" id="KW-0648">Protein biosynthesis</keyword>
<keyword evidence="5" id="KW-0342">GTP-binding</keyword>
<dbReference type="RefSeq" id="WP_377283056.1">
    <property type="nucleotide sequence ID" value="NZ_JBHRSI010000008.1"/>
</dbReference>
<evidence type="ECO:0000256" key="5">
    <source>
        <dbReference type="ARBA" id="ARBA00023134"/>
    </source>
</evidence>
<dbReference type="Proteomes" id="UP001597237">
    <property type="component" value="Unassembled WGS sequence"/>
</dbReference>
<dbReference type="InterPro" id="IPR035649">
    <property type="entry name" value="EFG_V"/>
</dbReference>
<dbReference type="InterPro" id="IPR009000">
    <property type="entry name" value="Transl_B-barrel_sf"/>
</dbReference>
<reference evidence="11" key="1">
    <citation type="journal article" date="2019" name="Int. J. Syst. Evol. Microbiol.">
        <title>The Global Catalogue of Microorganisms (GCM) 10K type strain sequencing project: providing services to taxonomists for standard genome sequencing and annotation.</title>
        <authorList>
            <consortium name="The Broad Institute Genomics Platform"/>
            <consortium name="The Broad Institute Genome Sequencing Center for Infectious Disease"/>
            <person name="Wu L."/>
            <person name="Ma J."/>
        </authorList>
    </citation>
    <scope>NUCLEOTIDE SEQUENCE [LARGE SCALE GENOMIC DNA]</scope>
    <source>
        <strain evidence="11">DFY28</strain>
    </source>
</reference>
<evidence type="ECO:0000313" key="10">
    <source>
        <dbReference type="EMBL" id="MFD1783753.1"/>
    </source>
</evidence>
<accession>A0ABW4N145</accession>
<evidence type="ECO:0000256" key="1">
    <source>
        <dbReference type="ARBA" id="ARBA00017872"/>
    </source>
</evidence>
<gene>
    <name evidence="10" type="ORF">ACFSC0_10140</name>
</gene>
<dbReference type="InterPro" id="IPR027417">
    <property type="entry name" value="P-loop_NTPase"/>
</dbReference>
<dbReference type="Pfam" id="PF00679">
    <property type="entry name" value="EFG_C"/>
    <property type="match status" value="1"/>
</dbReference>
<dbReference type="PANTHER" id="PTHR43261">
    <property type="entry name" value="TRANSLATION ELONGATION FACTOR G-RELATED"/>
    <property type="match status" value="1"/>
</dbReference>
<evidence type="ECO:0000256" key="4">
    <source>
        <dbReference type="ARBA" id="ARBA00022917"/>
    </source>
</evidence>
<dbReference type="CDD" id="cd01434">
    <property type="entry name" value="EFG_mtEFG1_IV"/>
    <property type="match status" value="1"/>
</dbReference>
<dbReference type="CDD" id="cd03713">
    <property type="entry name" value="EFG_mtEFG_C"/>
    <property type="match status" value="1"/>
</dbReference>
<proteinExistence type="predicted"/>
<sequence>MAGTKPGAMRAIALVGAAGAGKTTLLEAMMFASGAIPRQGSVDAGSSVGDASPEARKRGQSVEPNLAAFEFMGDRYAIFDCPGATEFCGAADGVLPAVDLAIIVADPHPEKAALLQPIFKSLERLGVPHAVFINRIDQAHGPLDGLLDALAPISSAPIVARQIPLFKGEQVTGFVDLALERAFVYRPGQPSERIDLPEDIVAQEAEARFHMLEQLADYDDTLMEELLSDLTPSQDEVFGDLVKEMNEGLIVPVFFGSALNSFGVRRLLKALRHETPDVSRAAERLGLDGPCAYAFKTSYAGQAGKLTFARVMGGTLKDSDELTDSEGQRTRPGGLFKLDGAATKKVDHAGPGEVVAIAKLDQALAGQVLSVDGKARRPKIDAADPAPLYCMAISAKEHKDDVRLSGALAKLVEEDRTLRLTHNPITQEHLLAGQGEAHLAITLERLKRRFGVEAQVARPKVSYRESIRKGVTQHGRHKKQTGGHGQFGDVIIEIKPGAPGSGVVFSQRITGGVVPKQWIPAVEQGVRDAAQKGPLGFPVVDVDVCLIDGSYHSVDSSEMAFRAAGRLAMSEGLKSCGSYLLEPIEKLTIHAPSSATARITAAISARRGQILGFHPREGWAGWDEIEVYLPESERQDLIAELRGLTQGLGDYVAEFDHMAEVTGRIAEDIVKREHAMA</sequence>
<dbReference type="Gene3D" id="3.30.70.870">
    <property type="entry name" value="Elongation Factor G (Translational Gtpase), domain 3"/>
    <property type="match status" value="1"/>
</dbReference>
<dbReference type="InterPro" id="IPR009022">
    <property type="entry name" value="EFG_III"/>
</dbReference>
<dbReference type="PANTHER" id="PTHR43261:SF7">
    <property type="entry name" value="ELONGATION FACTOR G-LIKE PROTEIN"/>
    <property type="match status" value="1"/>
</dbReference>
<dbReference type="InterPro" id="IPR047872">
    <property type="entry name" value="EFG_IV"/>
</dbReference>
<dbReference type="SUPFAM" id="SSF52540">
    <property type="entry name" value="P-loop containing nucleoside triphosphate hydrolases"/>
    <property type="match status" value="1"/>
</dbReference>
<name>A0ABW4N145_9CAUL</name>
<dbReference type="Pfam" id="PF03764">
    <property type="entry name" value="EFG_IV"/>
    <property type="match status" value="1"/>
</dbReference>
<keyword evidence="3 10" id="KW-0251">Elongation factor</keyword>